<protein>
    <submittedName>
        <fullName evidence="14">Vitamin B12 import ATP-binding protein BtuD</fullName>
    </submittedName>
</protein>
<keyword evidence="15" id="KW-1185">Reference proteome</keyword>
<dbReference type="EMBL" id="CADIKF010000014">
    <property type="protein sequence ID" value="CAB3755639.1"/>
    <property type="molecule type" value="Genomic_DNA"/>
</dbReference>
<feature type="domain" description="ABC transmembrane type-1" evidence="13">
    <location>
        <begin position="48"/>
        <end position="247"/>
    </location>
</feature>
<accession>A0A6J5DN49</accession>
<keyword evidence="5 10" id="KW-0812">Transmembrane</keyword>
<dbReference type="Pfam" id="PF00005">
    <property type="entry name" value="ABC_tran"/>
    <property type="match status" value="1"/>
</dbReference>
<dbReference type="InterPro" id="IPR035906">
    <property type="entry name" value="MetI-like_sf"/>
</dbReference>
<organism evidence="14 15">
    <name type="scientific">Paraburkholderia solisilvae</name>
    <dbReference type="NCBI Taxonomy" id="624376"/>
    <lineage>
        <taxon>Bacteria</taxon>
        <taxon>Pseudomonadati</taxon>
        <taxon>Pseudomonadota</taxon>
        <taxon>Betaproteobacteria</taxon>
        <taxon>Burkholderiales</taxon>
        <taxon>Burkholderiaceae</taxon>
        <taxon>Paraburkholderia</taxon>
    </lineage>
</organism>
<dbReference type="SUPFAM" id="SSF161098">
    <property type="entry name" value="MetI-like"/>
    <property type="match status" value="1"/>
</dbReference>
<dbReference type="PROSITE" id="PS00211">
    <property type="entry name" value="ABC_TRANSPORTER_1"/>
    <property type="match status" value="1"/>
</dbReference>
<evidence type="ECO:0000259" key="12">
    <source>
        <dbReference type="PROSITE" id="PS50893"/>
    </source>
</evidence>
<keyword evidence="3" id="KW-1003">Cell membrane</keyword>
<dbReference type="Pfam" id="PF00528">
    <property type="entry name" value="BPD_transp_1"/>
    <property type="match status" value="1"/>
</dbReference>
<feature type="transmembrane region" description="Helical" evidence="10">
    <location>
        <begin position="86"/>
        <end position="113"/>
    </location>
</feature>
<gene>
    <name evidence="14" type="primary">btuD_6</name>
    <name evidence="14" type="ORF">LMG29739_02224</name>
</gene>
<dbReference type="InterPro" id="IPR017871">
    <property type="entry name" value="ABC_transporter-like_CS"/>
</dbReference>
<feature type="transmembrane region" description="Helical" evidence="10">
    <location>
        <begin position="50"/>
        <end position="74"/>
    </location>
</feature>
<evidence type="ECO:0000256" key="9">
    <source>
        <dbReference type="ARBA" id="ARBA00023136"/>
    </source>
</evidence>
<dbReference type="RefSeq" id="WP_175110955.1">
    <property type="nucleotide sequence ID" value="NZ_CADIKF010000014.1"/>
</dbReference>
<dbReference type="SUPFAM" id="SSF52540">
    <property type="entry name" value="P-loop containing nucleoside triphosphate hydrolases"/>
    <property type="match status" value="1"/>
</dbReference>
<evidence type="ECO:0000313" key="15">
    <source>
        <dbReference type="Proteomes" id="UP000494329"/>
    </source>
</evidence>
<evidence type="ECO:0000256" key="11">
    <source>
        <dbReference type="SAM" id="MobiDB-lite"/>
    </source>
</evidence>
<evidence type="ECO:0000256" key="7">
    <source>
        <dbReference type="ARBA" id="ARBA00022840"/>
    </source>
</evidence>
<keyword evidence="4" id="KW-0997">Cell inner membrane</keyword>
<comment type="similarity">
    <text evidence="10">Belongs to the binding-protein-dependent transport system permease family.</text>
</comment>
<keyword evidence="9 10" id="KW-0472">Membrane</keyword>
<sequence length="656" mass="69380">MTRDAARPLRWLGGLLAIYLCAPFFAALPQLGHADWTGVDWHTMGSAVGVSVASASVAALLILIGGVPLGYALARSSSRAMTVLGFIVQLPLALPPLTSGILLLFLLGPYSWIGRIAGGTLTDSFTGIVLAETFVAAPFLIVAARSAFSAVDPVFDDVAATLGHRAGSRFFRVTLPIAWPAIRAGLALAWLRAFGEFGATVMVAYHPYSLPVYTYVVFGGEGLPAMMPLLLPTLAIAVVCAVLSLTGRGGVALADAPQENGDEPAMPAAVLPAMPNTRLSFSLRRDLGGFDLDVAWAPATRRLAIIGPSGSGKSLALRMIAGLERNDGCTVKLGERELAPLAPEARQIGYMPQDYGLFPHMSVAQQLSFPVDADAASARYWLDHLGLAGLTARLPRQLSFGQRQRVALARALTRHCPLLLFDEPFSALDTPRRRRLQQSLRALQREIAAVTVLVTHDPDEAALLADELLVIEHGRVLQTGAIREVFERPASLRVAELLGLHNVGVGVMRADGRVETPRGLVLDTGGHALAAGQPVMWRVSPRAITVLPDGVAHASANGVHQAQAGNGMHHVDGDGTNATNPAEGAGAGGVYRGTLTGSELRHGDRYAVFDIGGHRFDIGDDEHAPPDVHHACSLRIDPRGVSVWAVAASDTRTPAT</sequence>
<dbReference type="InterPro" id="IPR003439">
    <property type="entry name" value="ABC_transporter-like_ATP-bd"/>
</dbReference>
<keyword evidence="7 14" id="KW-0067">ATP-binding</keyword>
<feature type="region of interest" description="Disordered" evidence="11">
    <location>
        <begin position="564"/>
        <end position="585"/>
    </location>
</feature>
<dbReference type="Proteomes" id="UP000494329">
    <property type="component" value="Unassembled WGS sequence"/>
</dbReference>
<comment type="subcellular location">
    <subcellularLocation>
        <location evidence="1 10">Cell membrane</location>
        <topology evidence="1 10">Multi-pass membrane protein</topology>
    </subcellularLocation>
</comment>
<dbReference type="InterPro" id="IPR003593">
    <property type="entry name" value="AAA+_ATPase"/>
</dbReference>
<proteinExistence type="inferred from homology"/>
<dbReference type="PANTHER" id="PTHR42781">
    <property type="entry name" value="SPERMIDINE/PUTRESCINE IMPORT ATP-BINDING PROTEIN POTA"/>
    <property type="match status" value="1"/>
</dbReference>
<dbReference type="GO" id="GO:0005886">
    <property type="term" value="C:plasma membrane"/>
    <property type="evidence" value="ECO:0007669"/>
    <property type="project" value="UniProtKB-SubCell"/>
</dbReference>
<dbReference type="PROSITE" id="PS50893">
    <property type="entry name" value="ABC_TRANSPORTER_2"/>
    <property type="match status" value="1"/>
</dbReference>
<dbReference type="GO" id="GO:0005524">
    <property type="term" value="F:ATP binding"/>
    <property type="evidence" value="ECO:0007669"/>
    <property type="project" value="UniProtKB-KW"/>
</dbReference>
<feature type="domain" description="ABC transporter" evidence="12">
    <location>
        <begin position="274"/>
        <end position="498"/>
    </location>
</feature>
<dbReference type="Gene3D" id="1.10.3720.10">
    <property type="entry name" value="MetI-like"/>
    <property type="match status" value="1"/>
</dbReference>
<dbReference type="PROSITE" id="PS50928">
    <property type="entry name" value="ABC_TM1"/>
    <property type="match status" value="1"/>
</dbReference>
<dbReference type="PANTHER" id="PTHR42781:SF4">
    <property type="entry name" value="SPERMIDINE_PUTRESCINE IMPORT ATP-BINDING PROTEIN POTA"/>
    <property type="match status" value="1"/>
</dbReference>
<evidence type="ECO:0000256" key="3">
    <source>
        <dbReference type="ARBA" id="ARBA00022475"/>
    </source>
</evidence>
<reference evidence="14 15" key="1">
    <citation type="submission" date="2020-04" db="EMBL/GenBank/DDBJ databases">
        <authorList>
            <person name="De Canck E."/>
        </authorList>
    </citation>
    <scope>NUCLEOTIDE SEQUENCE [LARGE SCALE GENOMIC DNA]</scope>
    <source>
        <strain evidence="14 15">LMG 29739</strain>
    </source>
</reference>
<evidence type="ECO:0000256" key="5">
    <source>
        <dbReference type="ARBA" id="ARBA00022692"/>
    </source>
</evidence>
<evidence type="ECO:0000256" key="6">
    <source>
        <dbReference type="ARBA" id="ARBA00022741"/>
    </source>
</evidence>
<dbReference type="AlphaFoldDB" id="A0A6J5DN49"/>
<dbReference type="InterPro" id="IPR000515">
    <property type="entry name" value="MetI-like"/>
</dbReference>
<keyword evidence="8 10" id="KW-1133">Transmembrane helix</keyword>
<dbReference type="CDD" id="cd06261">
    <property type="entry name" value="TM_PBP2"/>
    <property type="match status" value="1"/>
</dbReference>
<feature type="transmembrane region" description="Helical" evidence="10">
    <location>
        <begin position="225"/>
        <end position="245"/>
    </location>
</feature>
<keyword evidence="6" id="KW-0547">Nucleotide-binding</keyword>
<evidence type="ECO:0000313" key="14">
    <source>
        <dbReference type="EMBL" id="CAB3755639.1"/>
    </source>
</evidence>
<evidence type="ECO:0000256" key="2">
    <source>
        <dbReference type="ARBA" id="ARBA00022448"/>
    </source>
</evidence>
<evidence type="ECO:0000256" key="8">
    <source>
        <dbReference type="ARBA" id="ARBA00022989"/>
    </source>
</evidence>
<dbReference type="SMART" id="SM00382">
    <property type="entry name" value="AAA"/>
    <property type="match status" value="1"/>
</dbReference>
<dbReference type="InterPro" id="IPR050093">
    <property type="entry name" value="ABC_SmlMolc_Importer"/>
</dbReference>
<dbReference type="GO" id="GO:0016887">
    <property type="term" value="F:ATP hydrolysis activity"/>
    <property type="evidence" value="ECO:0007669"/>
    <property type="project" value="InterPro"/>
</dbReference>
<keyword evidence="2 10" id="KW-0813">Transport</keyword>
<evidence type="ECO:0000259" key="13">
    <source>
        <dbReference type="PROSITE" id="PS50928"/>
    </source>
</evidence>
<dbReference type="GO" id="GO:0055085">
    <property type="term" value="P:transmembrane transport"/>
    <property type="evidence" value="ECO:0007669"/>
    <property type="project" value="InterPro"/>
</dbReference>
<evidence type="ECO:0000256" key="4">
    <source>
        <dbReference type="ARBA" id="ARBA00022519"/>
    </source>
</evidence>
<dbReference type="InterPro" id="IPR027417">
    <property type="entry name" value="P-loop_NTPase"/>
</dbReference>
<evidence type="ECO:0000256" key="1">
    <source>
        <dbReference type="ARBA" id="ARBA00004651"/>
    </source>
</evidence>
<feature type="transmembrane region" description="Helical" evidence="10">
    <location>
        <begin position="125"/>
        <end position="144"/>
    </location>
</feature>
<dbReference type="Gene3D" id="3.40.50.300">
    <property type="entry name" value="P-loop containing nucleotide triphosphate hydrolases"/>
    <property type="match status" value="1"/>
</dbReference>
<name>A0A6J5DN49_9BURK</name>
<evidence type="ECO:0000256" key="10">
    <source>
        <dbReference type="RuleBase" id="RU363032"/>
    </source>
</evidence>